<reference evidence="2 3" key="1">
    <citation type="submission" date="2017-09" db="EMBL/GenBank/DDBJ databases">
        <title>Depth-based differentiation of microbial function through sediment-hosted aquifers and enrichment of novel symbionts in the deep terrestrial subsurface.</title>
        <authorList>
            <person name="Probst A.J."/>
            <person name="Ladd B."/>
            <person name="Jarett J.K."/>
            <person name="Geller-Mcgrath D.E."/>
            <person name="Sieber C.M."/>
            <person name="Emerson J.B."/>
            <person name="Anantharaman K."/>
            <person name="Thomas B.C."/>
            <person name="Malmstrom R."/>
            <person name="Stieglmeier M."/>
            <person name="Klingl A."/>
            <person name="Woyke T."/>
            <person name="Ryan C.M."/>
            <person name="Banfield J.F."/>
        </authorList>
    </citation>
    <scope>NUCLEOTIDE SEQUENCE [LARGE SCALE GENOMIC DNA]</scope>
    <source>
        <strain evidence="2">CG23_combo_of_CG06-09_8_20_14_all_41_10</strain>
    </source>
</reference>
<sequence>MSMHPSLAMSGKDEKQRSILKRTERIRQMMEKGDWKEGDKVYGLPKLKTVRIKIKKEKVEKAAETATTAGTAAAAPKEQAAGAKAAPKT</sequence>
<gene>
    <name evidence="2" type="ORF">COX41_00750</name>
</gene>
<proteinExistence type="predicted"/>
<evidence type="ECO:0000313" key="3">
    <source>
        <dbReference type="Proteomes" id="UP000231292"/>
    </source>
</evidence>
<dbReference type="InterPro" id="IPR026405">
    <property type="entry name" value="Chlam/Ver/Plancto_rRNA"/>
</dbReference>
<dbReference type="AlphaFoldDB" id="A0A2G9YL12"/>
<dbReference type="NCBIfam" id="TIGR04137">
    <property type="entry name" value="Chlam_Ver_rRNA"/>
    <property type="match status" value="1"/>
</dbReference>
<evidence type="ECO:0000256" key="1">
    <source>
        <dbReference type="SAM" id="MobiDB-lite"/>
    </source>
</evidence>
<name>A0A2G9YL12_9BACT</name>
<accession>A0A2G9YL12</accession>
<feature type="compositionally biased region" description="Low complexity" evidence="1">
    <location>
        <begin position="64"/>
        <end position="89"/>
    </location>
</feature>
<feature type="region of interest" description="Disordered" evidence="1">
    <location>
        <begin position="1"/>
        <end position="22"/>
    </location>
</feature>
<comment type="caution">
    <text evidence="2">The sequence shown here is derived from an EMBL/GenBank/DDBJ whole genome shotgun (WGS) entry which is preliminary data.</text>
</comment>
<dbReference type="EMBL" id="PCRK01000012">
    <property type="protein sequence ID" value="PIP19832.1"/>
    <property type="molecule type" value="Genomic_DNA"/>
</dbReference>
<evidence type="ECO:0000313" key="2">
    <source>
        <dbReference type="EMBL" id="PIP19832.1"/>
    </source>
</evidence>
<dbReference type="Proteomes" id="UP000231292">
    <property type="component" value="Unassembled WGS sequence"/>
</dbReference>
<feature type="compositionally biased region" description="Basic and acidic residues" evidence="1">
    <location>
        <begin position="11"/>
        <end position="22"/>
    </location>
</feature>
<feature type="region of interest" description="Disordered" evidence="1">
    <location>
        <begin position="62"/>
        <end position="89"/>
    </location>
</feature>
<protein>
    <submittedName>
        <fullName evidence="2">Small basic protein</fullName>
    </submittedName>
</protein>
<organism evidence="2 3">
    <name type="scientific">Candidatus Sherwoodlollariibacterium unditelluris</name>
    <dbReference type="NCBI Taxonomy" id="1974757"/>
    <lineage>
        <taxon>Bacteria</taxon>
        <taxon>Pseudomonadati</taxon>
        <taxon>Candidatus Omnitrophota</taxon>
        <taxon>Candidatus Sherwoodlollariibacterium</taxon>
    </lineage>
</organism>